<accession>A0A142EK91</accession>
<dbReference type="EMBL" id="CP012836">
    <property type="protein sequence ID" value="AMQ55546.1"/>
    <property type="molecule type" value="Genomic_DNA"/>
</dbReference>
<dbReference type="Proteomes" id="UP000073816">
    <property type="component" value="Chromosome"/>
</dbReference>
<dbReference type="OrthoDB" id="9962717at2"/>
<keyword evidence="2" id="KW-1185">Reference proteome</keyword>
<dbReference type="RefSeq" id="WP_067543999.1">
    <property type="nucleotide sequence ID" value="NZ_CP012836.1"/>
</dbReference>
<dbReference type="AlphaFoldDB" id="A0A142EK91"/>
<proteinExistence type="predicted"/>
<evidence type="ECO:0000313" key="1">
    <source>
        <dbReference type="EMBL" id="AMQ55546.1"/>
    </source>
</evidence>
<sequence length="60" mass="6924">MNKENKRFKKSLGSYTLRELEERGLIEPNLHLSDGNYIGGLTSPKSNEYWKSLPSVKIKK</sequence>
<evidence type="ECO:0000313" key="2">
    <source>
        <dbReference type="Proteomes" id="UP000073816"/>
    </source>
</evidence>
<dbReference type="STRING" id="1727163.AO498_03960"/>
<organism evidence="1 2">
    <name type="scientific">Algoriphagus sanaruensis</name>
    <dbReference type="NCBI Taxonomy" id="1727163"/>
    <lineage>
        <taxon>Bacteria</taxon>
        <taxon>Pseudomonadati</taxon>
        <taxon>Bacteroidota</taxon>
        <taxon>Cytophagia</taxon>
        <taxon>Cytophagales</taxon>
        <taxon>Cyclobacteriaceae</taxon>
        <taxon>Algoriphagus</taxon>
    </lineage>
</organism>
<reference evidence="1 2" key="2">
    <citation type="journal article" date="2016" name="Genome Announc.">
        <title>Complete Genome Sequence of Algoriphagus sp. Strain M8-2, Isolated from a Brackish Lake.</title>
        <authorList>
            <person name="Muraguchi Y."/>
            <person name="Kushimoto K."/>
            <person name="Ohtsubo Y."/>
            <person name="Suzuki T."/>
            <person name="Dohra H."/>
            <person name="Kimbara K."/>
            <person name="Shintani M."/>
        </authorList>
    </citation>
    <scope>NUCLEOTIDE SEQUENCE [LARGE SCALE GENOMIC DNA]</scope>
    <source>
        <strain evidence="1 2">M8-2</strain>
    </source>
</reference>
<dbReference type="KEGG" id="alm:AO498_03960"/>
<protein>
    <submittedName>
        <fullName evidence="1">Uncharacterized protein</fullName>
    </submittedName>
</protein>
<name>A0A142EK91_9BACT</name>
<gene>
    <name evidence="1" type="ORF">AO498_03960</name>
</gene>
<reference evidence="2" key="1">
    <citation type="submission" date="2015-09" db="EMBL/GenBank/DDBJ databases">
        <title>Complete sequence of Algoriphagus sp. M8-2.</title>
        <authorList>
            <person name="Shintani M."/>
        </authorList>
    </citation>
    <scope>NUCLEOTIDE SEQUENCE [LARGE SCALE GENOMIC DNA]</scope>
    <source>
        <strain evidence="2">M8-2</strain>
    </source>
</reference>